<dbReference type="InterPro" id="IPR027417">
    <property type="entry name" value="P-loop_NTPase"/>
</dbReference>
<comment type="catalytic activity">
    <reaction evidence="6">
        <text>Couples ATP hydrolysis with the unwinding of duplex DNA by translocating in the 3'-5' direction.</text>
        <dbReference type="EC" id="5.6.2.4"/>
    </reaction>
</comment>
<dbReference type="InterPro" id="IPR001650">
    <property type="entry name" value="Helicase_C-like"/>
</dbReference>
<evidence type="ECO:0000256" key="5">
    <source>
        <dbReference type="ARBA" id="ARBA00023235"/>
    </source>
</evidence>
<dbReference type="GeneID" id="106814984"/>
<dbReference type="SMART" id="SM00490">
    <property type="entry name" value="HELICc"/>
    <property type="match status" value="1"/>
</dbReference>
<gene>
    <name evidence="11" type="primary">LOC106814984</name>
</gene>
<evidence type="ECO:0000256" key="4">
    <source>
        <dbReference type="ARBA" id="ARBA00023125"/>
    </source>
</evidence>
<evidence type="ECO:0000256" key="1">
    <source>
        <dbReference type="ARBA" id="ARBA00005446"/>
    </source>
</evidence>
<evidence type="ECO:0000256" key="7">
    <source>
        <dbReference type="ARBA" id="ARBA00034808"/>
    </source>
</evidence>
<dbReference type="EC" id="5.6.2.4" evidence="7"/>
<dbReference type="Pfam" id="PF00270">
    <property type="entry name" value="DEAD"/>
    <property type="match status" value="1"/>
</dbReference>
<evidence type="ECO:0000313" key="10">
    <source>
        <dbReference type="Proteomes" id="UP000695022"/>
    </source>
</evidence>
<dbReference type="SUPFAM" id="SSF52540">
    <property type="entry name" value="P-loop containing nucleoside triphosphate hydrolases"/>
    <property type="match status" value="1"/>
</dbReference>
<evidence type="ECO:0000256" key="2">
    <source>
        <dbReference type="ARBA" id="ARBA00022741"/>
    </source>
</evidence>
<protein>
    <recommendedName>
        <fullName evidence="7">DNA 3'-5' helicase</fullName>
        <ecNumber evidence="7">5.6.2.4</ecNumber>
    </recommendedName>
    <alternativeName>
        <fullName evidence="8">DNA 3'-5' helicase Q1</fullName>
    </alternativeName>
</protein>
<accession>A0ABM1ERQ0</accession>
<dbReference type="InterPro" id="IPR011545">
    <property type="entry name" value="DEAD/DEAH_box_helicase_dom"/>
</dbReference>
<name>A0ABM1ERQ0_PRICU</name>
<dbReference type="PROSITE" id="PS51194">
    <property type="entry name" value="HELICASE_CTER"/>
    <property type="match status" value="1"/>
</dbReference>
<dbReference type="PANTHER" id="PTHR13710:SF105">
    <property type="entry name" value="ATP-DEPENDENT DNA HELICASE Q1"/>
    <property type="match status" value="1"/>
</dbReference>
<proteinExistence type="inferred from homology"/>
<dbReference type="Proteomes" id="UP000695022">
    <property type="component" value="Unplaced"/>
</dbReference>
<keyword evidence="10" id="KW-1185">Reference proteome</keyword>
<evidence type="ECO:0000256" key="8">
    <source>
        <dbReference type="ARBA" id="ARBA00044566"/>
    </source>
</evidence>
<evidence type="ECO:0000313" key="11">
    <source>
        <dbReference type="RefSeq" id="XP_014674871.1"/>
    </source>
</evidence>
<dbReference type="Gene3D" id="3.40.50.300">
    <property type="entry name" value="P-loop containing nucleotide triphosphate hydrolases"/>
    <property type="match status" value="1"/>
</dbReference>
<dbReference type="PANTHER" id="PTHR13710">
    <property type="entry name" value="DNA HELICASE RECQ FAMILY MEMBER"/>
    <property type="match status" value="1"/>
</dbReference>
<evidence type="ECO:0000259" key="9">
    <source>
        <dbReference type="PROSITE" id="PS51194"/>
    </source>
</evidence>
<keyword evidence="5" id="KW-0413">Isomerase</keyword>
<organism evidence="10 11">
    <name type="scientific">Priapulus caudatus</name>
    <name type="common">Priapulid worm</name>
    <dbReference type="NCBI Taxonomy" id="37621"/>
    <lineage>
        <taxon>Eukaryota</taxon>
        <taxon>Metazoa</taxon>
        <taxon>Ecdysozoa</taxon>
        <taxon>Scalidophora</taxon>
        <taxon>Priapulida</taxon>
        <taxon>Priapulimorpha</taxon>
        <taxon>Priapulimorphida</taxon>
        <taxon>Priapulidae</taxon>
        <taxon>Priapulus</taxon>
    </lineage>
</organism>
<reference evidence="11" key="1">
    <citation type="submission" date="2025-08" db="UniProtKB">
        <authorList>
            <consortium name="RefSeq"/>
        </authorList>
    </citation>
    <scope>IDENTIFICATION</scope>
</reference>
<feature type="domain" description="Helicase C-terminal" evidence="9">
    <location>
        <begin position="55"/>
        <end position="162"/>
    </location>
</feature>
<keyword evidence="2" id="KW-0547">Nucleotide-binding</keyword>
<evidence type="ECO:0000256" key="6">
    <source>
        <dbReference type="ARBA" id="ARBA00034617"/>
    </source>
</evidence>
<comment type="similarity">
    <text evidence="1">Belongs to the helicase family. RecQ subfamily.</text>
</comment>
<evidence type="ECO:0000256" key="3">
    <source>
        <dbReference type="ARBA" id="ARBA00022840"/>
    </source>
</evidence>
<dbReference type="RefSeq" id="XP_014674871.1">
    <property type="nucleotide sequence ID" value="XM_014819385.1"/>
</dbReference>
<keyword evidence="4" id="KW-0238">DNA-binding</keyword>
<sequence length="162" mass="17517">MTVPIAVERAIGDIEEKYDITLKSYQRSAIQSVLTGKDTFVVLPTGYGKSYVYTFLPELFDLLLLEHDKCSTVLVISPLQALMIDQVNALNALGISATFVGELQGSKTVANDIRNGIVVFATIAFGMGVNIPDVDIVVHWGAPRGIEQFTQESGRAGRDGSP</sequence>
<keyword evidence="3" id="KW-0067">ATP-binding</keyword>